<evidence type="ECO:0000259" key="7">
    <source>
        <dbReference type="SMART" id="SM00829"/>
    </source>
</evidence>
<feature type="domain" description="Enoyl reductase (ER)" evidence="7">
    <location>
        <begin position="9"/>
        <end position="331"/>
    </location>
</feature>
<evidence type="ECO:0000256" key="2">
    <source>
        <dbReference type="ARBA" id="ARBA00008072"/>
    </source>
</evidence>
<accession>A0AA40SQY8</accession>
<dbReference type="InterPro" id="IPR002328">
    <property type="entry name" value="ADH_Zn_CS"/>
</dbReference>
<keyword evidence="3 6" id="KW-0479">Metal-binding</keyword>
<dbReference type="SUPFAM" id="SSF50129">
    <property type="entry name" value="GroES-like"/>
    <property type="match status" value="1"/>
</dbReference>
<organism evidence="8 9">
    <name type="scientific">Microbacterium invictum</name>
    <dbReference type="NCBI Taxonomy" id="515415"/>
    <lineage>
        <taxon>Bacteria</taxon>
        <taxon>Bacillati</taxon>
        <taxon>Actinomycetota</taxon>
        <taxon>Actinomycetes</taxon>
        <taxon>Micrococcales</taxon>
        <taxon>Microbacteriaceae</taxon>
        <taxon>Microbacterium</taxon>
    </lineage>
</organism>
<dbReference type="GO" id="GO:0003939">
    <property type="term" value="F:L-iditol 2-dehydrogenase (NAD+) activity"/>
    <property type="evidence" value="ECO:0007669"/>
    <property type="project" value="UniProtKB-EC"/>
</dbReference>
<comment type="caution">
    <text evidence="8">The sequence shown here is derived from an EMBL/GenBank/DDBJ whole genome shotgun (WGS) entry which is preliminary data.</text>
</comment>
<gene>
    <name evidence="8" type="ORF">BKA10_002604</name>
</gene>
<dbReference type="GO" id="GO:0008270">
    <property type="term" value="F:zinc ion binding"/>
    <property type="evidence" value="ECO:0007669"/>
    <property type="project" value="InterPro"/>
</dbReference>
<evidence type="ECO:0000256" key="1">
    <source>
        <dbReference type="ARBA" id="ARBA00001947"/>
    </source>
</evidence>
<dbReference type="InterPro" id="IPR045306">
    <property type="entry name" value="SDH-like"/>
</dbReference>
<dbReference type="SUPFAM" id="SSF51735">
    <property type="entry name" value="NAD(P)-binding Rossmann-fold domains"/>
    <property type="match status" value="1"/>
</dbReference>
<dbReference type="PANTHER" id="PTHR43161:SF9">
    <property type="entry name" value="SORBITOL DEHYDROGENASE"/>
    <property type="match status" value="1"/>
</dbReference>
<dbReference type="InterPro" id="IPR020843">
    <property type="entry name" value="ER"/>
</dbReference>
<keyword evidence="9" id="KW-1185">Reference proteome</keyword>
<dbReference type="PROSITE" id="PS00059">
    <property type="entry name" value="ADH_ZINC"/>
    <property type="match status" value="1"/>
</dbReference>
<dbReference type="SMART" id="SM00829">
    <property type="entry name" value="PKS_ER"/>
    <property type="match status" value="1"/>
</dbReference>
<dbReference type="InterPro" id="IPR013149">
    <property type="entry name" value="ADH-like_C"/>
</dbReference>
<keyword evidence="4 6" id="KW-0862">Zinc</keyword>
<proteinExistence type="inferred from homology"/>
<evidence type="ECO:0000313" key="8">
    <source>
        <dbReference type="EMBL" id="MBB4140810.1"/>
    </source>
</evidence>
<dbReference type="InterPro" id="IPR011032">
    <property type="entry name" value="GroES-like_sf"/>
</dbReference>
<evidence type="ECO:0000256" key="5">
    <source>
        <dbReference type="ARBA" id="ARBA00023002"/>
    </source>
</evidence>
<dbReference type="Gene3D" id="3.90.180.10">
    <property type="entry name" value="Medium-chain alcohol dehydrogenases, catalytic domain"/>
    <property type="match status" value="1"/>
</dbReference>
<name>A0AA40SQY8_9MICO</name>
<dbReference type="CDD" id="cd05285">
    <property type="entry name" value="sorbitol_DH"/>
    <property type="match status" value="1"/>
</dbReference>
<dbReference type="PANTHER" id="PTHR43161">
    <property type="entry name" value="SORBITOL DEHYDROGENASE"/>
    <property type="match status" value="1"/>
</dbReference>
<comment type="similarity">
    <text evidence="2 6">Belongs to the zinc-containing alcohol dehydrogenase family.</text>
</comment>
<keyword evidence="5 8" id="KW-0560">Oxidoreductase</keyword>
<dbReference type="EC" id="1.1.1.14" evidence="8"/>
<dbReference type="InterPro" id="IPR036291">
    <property type="entry name" value="NAD(P)-bd_dom_sf"/>
</dbReference>
<evidence type="ECO:0000256" key="6">
    <source>
        <dbReference type="RuleBase" id="RU361277"/>
    </source>
</evidence>
<dbReference type="Pfam" id="PF00107">
    <property type="entry name" value="ADH_zinc_N"/>
    <property type="match status" value="1"/>
</dbReference>
<sequence length="334" mass="34891">MTNPSAVLYAPNDIRIEDRPIPEPGAGEVLVNVRAIGICGSDVHYYEHGRIGPYIVEHPMVVGHESAGVIVGVGIDVSPTRIGQTVALEPGVPCRNCKECLAGRYNLCPDVVFFATPPVDGSIAGYVTIDARFAHPAPENLSFEAAAMAEPVSVGVWAARKAGITAGDRVLVTGAGPIGLYAAQVARAFGAVEITVTDVSSFRLEKARSLGFAAERAGEPAETTFDVLLECSGAAVALDGGMKRLAPAGRVVLVGMGADSVPIDVPLVQGKELTISGIFRYANTYPTALALLASGEVDAEAVITHRFDIAHTEDALTLARRDPESLKAIVLPEA</sequence>
<dbReference type="Pfam" id="PF08240">
    <property type="entry name" value="ADH_N"/>
    <property type="match status" value="1"/>
</dbReference>
<dbReference type="InterPro" id="IPR013154">
    <property type="entry name" value="ADH-like_N"/>
</dbReference>
<dbReference type="Proteomes" id="UP000549113">
    <property type="component" value="Unassembled WGS sequence"/>
</dbReference>
<dbReference type="Gene3D" id="3.40.50.720">
    <property type="entry name" value="NAD(P)-binding Rossmann-like Domain"/>
    <property type="match status" value="1"/>
</dbReference>
<evidence type="ECO:0000256" key="4">
    <source>
        <dbReference type="ARBA" id="ARBA00022833"/>
    </source>
</evidence>
<evidence type="ECO:0000256" key="3">
    <source>
        <dbReference type="ARBA" id="ARBA00022723"/>
    </source>
</evidence>
<dbReference type="AlphaFoldDB" id="A0AA40SQY8"/>
<dbReference type="EMBL" id="JACIFH010000001">
    <property type="protein sequence ID" value="MBB4140810.1"/>
    <property type="molecule type" value="Genomic_DNA"/>
</dbReference>
<protein>
    <submittedName>
        <fullName evidence="8">L-iditol 2-dehydrogenase</fullName>
        <ecNumber evidence="8">1.1.1.14</ecNumber>
    </submittedName>
</protein>
<reference evidence="8 9" key="1">
    <citation type="submission" date="2020-08" db="EMBL/GenBank/DDBJ databases">
        <title>Sequencing the genomes of 1000 actinobacteria strains.</title>
        <authorList>
            <person name="Klenk H.-P."/>
        </authorList>
    </citation>
    <scope>NUCLEOTIDE SEQUENCE [LARGE SCALE GENOMIC DNA]</scope>
    <source>
        <strain evidence="8 9">DSM 19600</strain>
    </source>
</reference>
<dbReference type="RefSeq" id="WP_183500281.1">
    <property type="nucleotide sequence ID" value="NZ_BAABCO010000004.1"/>
</dbReference>
<evidence type="ECO:0000313" key="9">
    <source>
        <dbReference type="Proteomes" id="UP000549113"/>
    </source>
</evidence>
<comment type="cofactor">
    <cofactor evidence="1 6">
        <name>Zn(2+)</name>
        <dbReference type="ChEBI" id="CHEBI:29105"/>
    </cofactor>
</comment>